<accession>D6X133</accession>
<proteinExistence type="predicted"/>
<reference evidence="1 2" key="2">
    <citation type="journal article" date="2010" name="Nucleic Acids Res.">
        <title>BeetleBase in 2010: revisions to provide comprehensive genomic information for Tribolium castaneum.</title>
        <authorList>
            <person name="Kim H.S."/>
            <person name="Murphy T."/>
            <person name="Xia J."/>
            <person name="Caragea D."/>
            <person name="Park Y."/>
            <person name="Beeman R.W."/>
            <person name="Lorenzen M.D."/>
            <person name="Butcher S."/>
            <person name="Manak J.R."/>
            <person name="Brown S.J."/>
        </authorList>
    </citation>
    <scope>GENOME REANNOTATION</scope>
    <source>
        <strain evidence="1 2">Georgia GA2</strain>
    </source>
</reference>
<dbReference type="HOGENOM" id="CLU_3300037_0_0_1"/>
<dbReference type="Proteomes" id="UP000007266">
    <property type="component" value="Linkage group 9"/>
</dbReference>
<name>D6X133_TRICA</name>
<keyword evidence="2" id="KW-1185">Reference proteome</keyword>
<organism evidence="1 2">
    <name type="scientific">Tribolium castaneum</name>
    <name type="common">Red flour beetle</name>
    <dbReference type="NCBI Taxonomy" id="7070"/>
    <lineage>
        <taxon>Eukaryota</taxon>
        <taxon>Metazoa</taxon>
        <taxon>Ecdysozoa</taxon>
        <taxon>Arthropoda</taxon>
        <taxon>Hexapoda</taxon>
        <taxon>Insecta</taxon>
        <taxon>Pterygota</taxon>
        <taxon>Neoptera</taxon>
        <taxon>Endopterygota</taxon>
        <taxon>Coleoptera</taxon>
        <taxon>Polyphaga</taxon>
        <taxon>Cucujiformia</taxon>
        <taxon>Tenebrionidae</taxon>
        <taxon>Tenebrionidae incertae sedis</taxon>
        <taxon>Tribolium</taxon>
    </lineage>
</organism>
<dbReference type="EMBL" id="KQ971367">
    <property type="protein sequence ID" value="EFA09403.1"/>
    <property type="molecule type" value="Genomic_DNA"/>
</dbReference>
<evidence type="ECO:0000313" key="1">
    <source>
        <dbReference type="EMBL" id="EFA09403.1"/>
    </source>
</evidence>
<reference evidence="1 2" key="1">
    <citation type="journal article" date="2008" name="Nature">
        <title>The genome of the model beetle and pest Tribolium castaneum.</title>
        <authorList>
            <consortium name="Tribolium Genome Sequencing Consortium"/>
            <person name="Richards S."/>
            <person name="Gibbs R.A."/>
            <person name="Weinstock G.M."/>
            <person name="Brown S.J."/>
            <person name="Denell R."/>
            <person name="Beeman R.W."/>
            <person name="Gibbs R."/>
            <person name="Beeman R.W."/>
            <person name="Brown S.J."/>
            <person name="Bucher G."/>
            <person name="Friedrich M."/>
            <person name="Grimmelikhuijzen C.J."/>
            <person name="Klingler M."/>
            <person name="Lorenzen M."/>
            <person name="Richards S."/>
            <person name="Roth S."/>
            <person name="Schroder R."/>
            <person name="Tautz D."/>
            <person name="Zdobnov E.M."/>
            <person name="Muzny D."/>
            <person name="Gibbs R.A."/>
            <person name="Weinstock G.M."/>
            <person name="Attaway T."/>
            <person name="Bell S."/>
            <person name="Buhay C.J."/>
            <person name="Chandrabose M.N."/>
            <person name="Chavez D."/>
            <person name="Clerk-Blankenburg K.P."/>
            <person name="Cree A."/>
            <person name="Dao M."/>
            <person name="Davis C."/>
            <person name="Chacko J."/>
            <person name="Dinh H."/>
            <person name="Dugan-Rocha S."/>
            <person name="Fowler G."/>
            <person name="Garner T.T."/>
            <person name="Garnes J."/>
            <person name="Gnirke A."/>
            <person name="Hawes A."/>
            <person name="Hernandez J."/>
            <person name="Hines S."/>
            <person name="Holder M."/>
            <person name="Hume J."/>
            <person name="Jhangiani S.N."/>
            <person name="Joshi V."/>
            <person name="Khan Z.M."/>
            <person name="Jackson L."/>
            <person name="Kovar C."/>
            <person name="Kowis A."/>
            <person name="Lee S."/>
            <person name="Lewis L.R."/>
            <person name="Margolis J."/>
            <person name="Morgan M."/>
            <person name="Nazareth L.V."/>
            <person name="Nguyen N."/>
            <person name="Okwuonu G."/>
            <person name="Parker D."/>
            <person name="Richards S."/>
            <person name="Ruiz S.J."/>
            <person name="Santibanez J."/>
            <person name="Savard J."/>
            <person name="Scherer S.E."/>
            <person name="Schneider B."/>
            <person name="Sodergren E."/>
            <person name="Tautz D."/>
            <person name="Vattahil S."/>
            <person name="Villasana D."/>
            <person name="White C.S."/>
            <person name="Wright R."/>
            <person name="Park Y."/>
            <person name="Beeman R.W."/>
            <person name="Lord J."/>
            <person name="Oppert B."/>
            <person name="Lorenzen M."/>
            <person name="Brown S."/>
            <person name="Wang L."/>
            <person name="Savard J."/>
            <person name="Tautz D."/>
            <person name="Richards S."/>
            <person name="Weinstock G."/>
            <person name="Gibbs R.A."/>
            <person name="Liu Y."/>
            <person name="Worley K."/>
            <person name="Weinstock G."/>
            <person name="Elsik C.G."/>
            <person name="Reese J.T."/>
            <person name="Elhaik E."/>
            <person name="Landan G."/>
            <person name="Graur D."/>
            <person name="Arensburger P."/>
            <person name="Atkinson P."/>
            <person name="Beeman R.W."/>
            <person name="Beidler J."/>
            <person name="Brown S.J."/>
            <person name="Demuth J.P."/>
            <person name="Drury D.W."/>
            <person name="Du Y.Z."/>
            <person name="Fujiwara H."/>
            <person name="Lorenzen M."/>
            <person name="Maselli V."/>
            <person name="Osanai M."/>
            <person name="Park Y."/>
            <person name="Robertson H.M."/>
            <person name="Tu Z."/>
            <person name="Wang J.J."/>
            <person name="Wang S."/>
            <person name="Richards S."/>
            <person name="Song H."/>
            <person name="Zhang L."/>
            <person name="Sodergren E."/>
            <person name="Werner D."/>
            <person name="Stanke M."/>
            <person name="Morgenstern B."/>
            <person name="Solovyev V."/>
            <person name="Kosarev P."/>
            <person name="Brown G."/>
            <person name="Chen H.C."/>
            <person name="Ermolaeva O."/>
            <person name="Hlavina W."/>
            <person name="Kapustin Y."/>
            <person name="Kiryutin B."/>
            <person name="Kitts P."/>
            <person name="Maglott D."/>
            <person name="Pruitt K."/>
            <person name="Sapojnikov V."/>
            <person name="Souvorov A."/>
            <person name="Mackey A.J."/>
            <person name="Waterhouse R.M."/>
            <person name="Wyder S."/>
            <person name="Zdobnov E.M."/>
            <person name="Zdobnov E.M."/>
            <person name="Wyder S."/>
            <person name="Kriventseva E.V."/>
            <person name="Kadowaki T."/>
            <person name="Bork P."/>
            <person name="Aranda M."/>
            <person name="Bao R."/>
            <person name="Beermann A."/>
            <person name="Berns N."/>
            <person name="Bolognesi R."/>
            <person name="Bonneton F."/>
            <person name="Bopp D."/>
            <person name="Brown S.J."/>
            <person name="Bucher G."/>
            <person name="Butts T."/>
            <person name="Chaumot A."/>
            <person name="Denell R.E."/>
            <person name="Ferrier D.E."/>
            <person name="Friedrich M."/>
            <person name="Gordon C.M."/>
            <person name="Jindra M."/>
            <person name="Klingler M."/>
            <person name="Lan Q."/>
            <person name="Lattorff H.M."/>
            <person name="Laudet V."/>
            <person name="von Levetsow C."/>
            <person name="Liu Z."/>
            <person name="Lutz R."/>
            <person name="Lynch J.A."/>
            <person name="da Fonseca R.N."/>
            <person name="Posnien N."/>
            <person name="Reuter R."/>
            <person name="Roth S."/>
            <person name="Savard J."/>
            <person name="Schinko J.B."/>
            <person name="Schmitt C."/>
            <person name="Schoppmeier M."/>
            <person name="Schroder R."/>
            <person name="Shippy T.D."/>
            <person name="Simonnet F."/>
            <person name="Marques-Souza H."/>
            <person name="Tautz D."/>
            <person name="Tomoyasu Y."/>
            <person name="Trauner J."/>
            <person name="Van der Zee M."/>
            <person name="Vervoort M."/>
            <person name="Wittkopp N."/>
            <person name="Wimmer E.A."/>
            <person name="Yang X."/>
            <person name="Jones A.K."/>
            <person name="Sattelle D.B."/>
            <person name="Ebert P.R."/>
            <person name="Nelson D."/>
            <person name="Scott J.G."/>
            <person name="Beeman R.W."/>
            <person name="Muthukrishnan S."/>
            <person name="Kramer K.J."/>
            <person name="Arakane Y."/>
            <person name="Beeman R.W."/>
            <person name="Zhu Q."/>
            <person name="Hogenkamp D."/>
            <person name="Dixit R."/>
            <person name="Oppert B."/>
            <person name="Jiang H."/>
            <person name="Zou Z."/>
            <person name="Marshall J."/>
            <person name="Elpidina E."/>
            <person name="Vinokurov K."/>
            <person name="Oppert C."/>
            <person name="Zou Z."/>
            <person name="Evans J."/>
            <person name="Lu Z."/>
            <person name="Zhao P."/>
            <person name="Sumathipala N."/>
            <person name="Altincicek B."/>
            <person name="Vilcinskas A."/>
            <person name="Williams M."/>
            <person name="Hultmark D."/>
            <person name="Hetru C."/>
            <person name="Jiang H."/>
            <person name="Grimmelikhuijzen C.J."/>
            <person name="Hauser F."/>
            <person name="Cazzamali G."/>
            <person name="Williamson M."/>
            <person name="Park Y."/>
            <person name="Li B."/>
            <person name="Tanaka Y."/>
            <person name="Predel R."/>
            <person name="Neupert S."/>
            <person name="Schachtner J."/>
            <person name="Verleyen P."/>
            <person name="Raible F."/>
            <person name="Bork P."/>
            <person name="Friedrich M."/>
            <person name="Walden K.K."/>
            <person name="Robertson H.M."/>
            <person name="Angeli S."/>
            <person name="Foret S."/>
            <person name="Bucher G."/>
            <person name="Schuetz S."/>
            <person name="Maleszka R."/>
            <person name="Wimmer E.A."/>
            <person name="Beeman R.W."/>
            <person name="Lorenzen M."/>
            <person name="Tomoyasu Y."/>
            <person name="Miller S.C."/>
            <person name="Grossmann D."/>
            <person name="Bucher G."/>
        </authorList>
    </citation>
    <scope>NUCLEOTIDE SEQUENCE [LARGE SCALE GENOMIC DNA]</scope>
    <source>
        <strain evidence="1 2">Georgia GA2</strain>
    </source>
</reference>
<dbReference type="AlphaFoldDB" id="D6X133"/>
<dbReference type="InParanoid" id="D6X133"/>
<evidence type="ECO:0000313" key="2">
    <source>
        <dbReference type="Proteomes" id="UP000007266"/>
    </source>
</evidence>
<sequence>MVTTVTSKNHTYANKRGRTLARKPLSPLACMVMIRRSYIP</sequence>
<gene>
    <name evidence="1" type="primary">GLEAN_04321</name>
    <name evidence="1" type="ORF">TcasGA2_TC004321</name>
</gene>
<protein>
    <submittedName>
        <fullName evidence="1">Uncharacterized protein</fullName>
    </submittedName>
</protein>